<proteinExistence type="predicted"/>
<gene>
    <name evidence="2" type="ORF">HMPREF0027_1687</name>
</gene>
<feature type="transmembrane region" description="Helical" evidence="1">
    <location>
        <begin position="12"/>
        <end position="33"/>
    </location>
</feature>
<dbReference type="AlphaFoldDB" id="E8KIM0"/>
<keyword evidence="1" id="KW-0812">Transmembrane</keyword>
<sequence length="45" mass="5387">MIKFRQAVEFHQFFAIFSENLTACCLFVLHLYLQNVLFQLLISYS</sequence>
<name>E8KIM0_9PAST</name>
<keyword evidence="1" id="KW-1133">Transmembrane helix</keyword>
<keyword evidence="3" id="KW-1185">Reference proteome</keyword>
<evidence type="ECO:0000313" key="2">
    <source>
        <dbReference type="EMBL" id="EFX91262.1"/>
    </source>
</evidence>
<dbReference type="EMBL" id="AEVG01000115">
    <property type="protein sequence ID" value="EFX91262.1"/>
    <property type="molecule type" value="Genomic_DNA"/>
</dbReference>
<protein>
    <submittedName>
        <fullName evidence="2">Uncharacterized protein</fullName>
    </submittedName>
</protein>
<accession>E8KIM0</accession>
<evidence type="ECO:0000313" key="3">
    <source>
        <dbReference type="Proteomes" id="UP000005467"/>
    </source>
</evidence>
<organism evidence="2 3">
    <name type="scientific">Actinobacillus ureae ATCC 25976</name>
    <dbReference type="NCBI Taxonomy" id="887324"/>
    <lineage>
        <taxon>Bacteria</taxon>
        <taxon>Pseudomonadati</taxon>
        <taxon>Pseudomonadota</taxon>
        <taxon>Gammaproteobacteria</taxon>
        <taxon>Pasteurellales</taxon>
        <taxon>Pasteurellaceae</taxon>
        <taxon>Actinobacillus</taxon>
    </lineage>
</organism>
<keyword evidence="1" id="KW-0472">Membrane</keyword>
<comment type="caution">
    <text evidence="2">The sequence shown here is derived from an EMBL/GenBank/DDBJ whole genome shotgun (WGS) entry which is preliminary data.</text>
</comment>
<dbReference type="HOGENOM" id="CLU_3195114_0_0_6"/>
<evidence type="ECO:0000256" key="1">
    <source>
        <dbReference type="SAM" id="Phobius"/>
    </source>
</evidence>
<dbReference type="Proteomes" id="UP000005467">
    <property type="component" value="Unassembled WGS sequence"/>
</dbReference>
<reference evidence="2 3" key="1">
    <citation type="submission" date="2011-01" db="EMBL/GenBank/DDBJ databases">
        <authorList>
            <person name="Muzny D."/>
            <person name="Qin X."/>
            <person name="Deng J."/>
            <person name="Jiang H."/>
            <person name="Liu Y."/>
            <person name="Qu J."/>
            <person name="Song X.-Z."/>
            <person name="Zhang L."/>
            <person name="Thornton R."/>
            <person name="Coyle M."/>
            <person name="Francisco L."/>
            <person name="Jackson L."/>
            <person name="Javaid M."/>
            <person name="Korchina V."/>
            <person name="Kovar C."/>
            <person name="Mata R."/>
            <person name="Mathew T."/>
            <person name="Ngo R."/>
            <person name="Nguyen L."/>
            <person name="Nguyen N."/>
            <person name="Okwuonu G."/>
            <person name="Ongeri F."/>
            <person name="Pham C."/>
            <person name="Simmons D."/>
            <person name="Wilczek-Boney K."/>
            <person name="Hale W."/>
            <person name="Jakkamsetti A."/>
            <person name="Pham P."/>
            <person name="Ruth R."/>
            <person name="San Lucas F."/>
            <person name="Warren J."/>
            <person name="Zhang J."/>
            <person name="Zhao Z."/>
            <person name="Zhou C."/>
            <person name="Zhu D."/>
            <person name="Lee S."/>
            <person name="Bess C."/>
            <person name="Blankenburg K."/>
            <person name="Forbes L."/>
            <person name="Fu Q."/>
            <person name="Gubbala S."/>
            <person name="Hirani K."/>
            <person name="Jayaseelan J.C."/>
            <person name="Lara F."/>
            <person name="Munidasa M."/>
            <person name="Palculict T."/>
            <person name="Patil S."/>
            <person name="Pu L.-L."/>
            <person name="Saada N."/>
            <person name="Tang L."/>
            <person name="Weissenberger G."/>
            <person name="Zhu Y."/>
            <person name="Hemphill L."/>
            <person name="Shang Y."/>
            <person name="Youmans B."/>
            <person name="Ayvaz T."/>
            <person name="Ross M."/>
            <person name="Santibanez J."/>
            <person name="Aqrawi P."/>
            <person name="Gross S."/>
            <person name="Joshi V."/>
            <person name="Fowler G."/>
            <person name="Nazareth L."/>
            <person name="Reid J."/>
            <person name="Worley K."/>
            <person name="Petrosino J."/>
            <person name="Highlander S."/>
            <person name="Gibbs R."/>
        </authorList>
    </citation>
    <scope>NUCLEOTIDE SEQUENCE [LARGE SCALE GENOMIC DNA]</scope>
    <source>
        <strain evidence="2 3">ATCC 25976</strain>
    </source>
</reference>